<dbReference type="InterPro" id="IPR048567">
    <property type="entry name" value="CyanoTRADDas_TM"/>
</dbReference>
<dbReference type="Pfam" id="PF20712">
    <property type="entry name" value="CyanoTRADDas_TM"/>
    <property type="match status" value="1"/>
</dbReference>
<keyword evidence="4" id="KW-1185">Reference proteome</keyword>
<dbReference type="EMBL" id="FOCL01000014">
    <property type="protein sequence ID" value="SEO85404.1"/>
    <property type="molecule type" value="Genomic_DNA"/>
</dbReference>
<sequence length="366" mass="40291">MKKAFSFLKRLNFGNNSLEKFKLLNRAVFLLLILMVLFYLVKGAVSYRFDTRGAQNYIGILTQNYAAKSGFAPGDTSTISWAGLKNLDTAINNPLIRAKYAPMSISNIMVGSSSDSAKILFPDIPSNSFAGITGVSSVSYKGLAEIVSQSIGNGYYSLNFDQFVQRGAFASDAQVGIIWAITCMFMLFLIINSIHYYGHILDQKKIQAEQDKLRKDVLEGSQASPVWELAQITLNKYYQRNLLQNNWIFYVSVVVMIAGFGLIMYGVGNAYGPKSDKTAEFIAAGSGVIVQFIGATFLVVYNSTITQAAQYTTSLQKLSTIGTSIKILDSIILDNAKKMEGDIEFIKTITNAKIDLAKSLIEQSKS</sequence>
<evidence type="ECO:0000313" key="3">
    <source>
        <dbReference type="EMBL" id="SEO85404.1"/>
    </source>
</evidence>
<feature type="domain" description="Cyanobacterial TRADD-N associated 2 transmembrane" evidence="2">
    <location>
        <begin position="241"/>
        <end position="307"/>
    </location>
</feature>
<feature type="transmembrane region" description="Helical" evidence="1">
    <location>
        <begin position="247"/>
        <end position="267"/>
    </location>
</feature>
<reference evidence="4" key="1">
    <citation type="submission" date="2016-10" db="EMBL/GenBank/DDBJ databases">
        <authorList>
            <person name="Varghese N."/>
            <person name="Submissions S."/>
        </authorList>
    </citation>
    <scope>NUCLEOTIDE SEQUENCE [LARGE SCALE GENOMIC DNA]</scope>
    <source>
        <strain evidence="4">Gh-48</strain>
    </source>
</reference>
<dbReference type="AlphaFoldDB" id="A0A1H8T437"/>
<organism evidence="3 4">
    <name type="scientific">Mucilaginibacter gossypiicola</name>
    <dbReference type="NCBI Taxonomy" id="551995"/>
    <lineage>
        <taxon>Bacteria</taxon>
        <taxon>Pseudomonadati</taxon>
        <taxon>Bacteroidota</taxon>
        <taxon>Sphingobacteriia</taxon>
        <taxon>Sphingobacteriales</taxon>
        <taxon>Sphingobacteriaceae</taxon>
        <taxon>Mucilaginibacter</taxon>
    </lineage>
</organism>
<keyword evidence="1" id="KW-1133">Transmembrane helix</keyword>
<dbReference type="Proteomes" id="UP000198942">
    <property type="component" value="Unassembled WGS sequence"/>
</dbReference>
<accession>A0A1H8T437</accession>
<dbReference type="OrthoDB" id="505702at2"/>
<feature type="transmembrane region" description="Helical" evidence="1">
    <location>
        <begin position="176"/>
        <end position="197"/>
    </location>
</feature>
<keyword evidence="1" id="KW-0472">Membrane</keyword>
<dbReference type="STRING" id="551995.SAMN05192574_11492"/>
<evidence type="ECO:0000313" key="4">
    <source>
        <dbReference type="Proteomes" id="UP000198942"/>
    </source>
</evidence>
<evidence type="ECO:0000259" key="2">
    <source>
        <dbReference type="Pfam" id="PF20712"/>
    </source>
</evidence>
<protein>
    <recommendedName>
        <fullName evidence="2">Cyanobacterial TRADD-N associated 2 transmembrane domain-containing protein</fullName>
    </recommendedName>
</protein>
<proteinExistence type="predicted"/>
<gene>
    <name evidence="3" type="ORF">SAMN05192574_11492</name>
</gene>
<dbReference type="RefSeq" id="WP_091219662.1">
    <property type="nucleotide sequence ID" value="NZ_FOCL01000014.1"/>
</dbReference>
<keyword evidence="1" id="KW-0812">Transmembrane</keyword>
<evidence type="ECO:0000256" key="1">
    <source>
        <dbReference type="SAM" id="Phobius"/>
    </source>
</evidence>
<name>A0A1H8T437_9SPHI</name>
<feature type="transmembrane region" description="Helical" evidence="1">
    <location>
        <begin position="279"/>
        <end position="301"/>
    </location>
</feature>